<dbReference type="InterPro" id="IPR036640">
    <property type="entry name" value="ABC1_TM_sf"/>
</dbReference>
<dbReference type="PROSITE" id="PS50929">
    <property type="entry name" value="ABC_TM1F"/>
    <property type="match status" value="1"/>
</dbReference>
<keyword evidence="2 5" id="KW-0812">Transmembrane</keyword>
<evidence type="ECO:0000313" key="7">
    <source>
        <dbReference type="EMBL" id="HBA09089.1"/>
    </source>
</evidence>
<feature type="transmembrane region" description="Helical" evidence="5">
    <location>
        <begin position="161"/>
        <end position="190"/>
    </location>
</feature>
<evidence type="ECO:0000256" key="2">
    <source>
        <dbReference type="ARBA" id="ARBA00022692"/>
    </source>
</evidence>
<accession>A0A351RAL8</accession>
<keyword evidence="3 5" id="KW-1133">Transmembrane helix</keyword>
<protein>
    <submittedName>
        <fullName evidence="7">Multidrug ABC transporter ATP-binding protein</fullName>
    </submittedName>
</protein>
<dbReference type="GO" id="GO:0005886">
    <property type="term" value="C:plasma membrane"/>
    <property type="evidence" value="ECO:0007669"/>
    <property type="project" value="UniProtKB-SubCell"/>
</dbReference>
<dbReference type="AlphaFoldDB" id="A0A351RAL8"/>
<evidence type="ECO:0000259" key="6">
    <source>
        <dbReference type="PROSITE" id="PS50929"/>
    </source>
</evidence>
<dbReference type="GO" id="GO:0140359">
    <property type="term" value="F:ABC-type transporter activity"/>
    <property type="evidence" value="ECO:0007669"/>
    <property type="project" value="InterPro"/>
</dbReference>
<dbReference type="Proteomes" id="UP000264313">
    <property type="component" value="Unassembled WGS sequence"/>
</dbReference>
<feature type="transmembrane region" description="Helical" evidence="5">
    <location>
        <begin position="37"/>
        <end position="61"/>
    </location>
</feature>
<dbReference type="Gene3D" id="1.20.1560.10">
    <property type="entry name" value="ABC transporter type 1, transmembrane domain"/>
    <property type="match status" value="1"/>
</dbReference>
<keyword evidence="4 5" id="KW-0472">Membrane</keyword>
<comment type="subcellular location">
    <subcellularLocation>
        <location evidence="1">Cell membrane</location>
        <topology evidence="1">Multi-pass membrane protein</topology>
    </subcellularLocation>
</comment>
<organism evidence="7 8">
    <name type="scientific">Methylotenera mobilis</name>
    <dbReference type="NCBI Taxonomy" id="359408"/>
    <lineage>
        <taxon>Bacteria</taxon>
        <taxon>Pseudomonadati</taxon>
        <taxon>Pseudomonadota</taxon>
        <taxon>Betaproteobacteria</taxon>
        <taxon>Nitrosomonadales</taxon>
        <taxon>Methylophilaceae</taxon>
        <taxon>Methylotenera</taxon>
    </lineage>
</organism>
<dbReference type="Pfam" id="PF00664">
    <property type="entry name" value="ABC_membrane"/>
    <property type="match status" value="1"/>
</dbReference>
<dbReference type="STRING" id="1132855.GCA_000384255_01153"/>
<proteinExistence type="predicted"/>
<reference evidence="7 8" key="1">
    <citation type="journal article" date="2018" name="Nat. Biotechnol.">
        <title>A standardized bacterial taxonomy based on genome phylogeny substantially revises the tree of life.</title>
        <authorList>
            <person name="Parks D.H."/>
            <person name="Chuvochina M."/>
            <person name="Waite D.W."/>
            <person name="Rinke C."/>
            <person name="Skarshewski A."/>
            <person name="Chaumeil P.A."/>
            <person name="Hugenholtz P."/>
        </authorList>
    </citation>
    <scope>NUCLEOTIDE SEQUENCE [LARGE SCALE GENOMIC DNA]</scope>
    <source>
        <strain evidence="7">UBA9958</strain>
    </source>
</reference>
<comment type="caution">
    <text evidence="7">The sequence shown here is derived from an EMBL/GenBank/DDBJ whole genome shotgun (WGS) entry which is preliminary data.</text>
</comment>
<evidence type="ECO:0000313" key="8">
    <source>
        <dbReference type="Proteomes" id="UP000264313"/>
    </source>
</evidence>
<dbReference type="GO" id="GO:0005524">
    <property type="term" value="F:ATP binding"/>
    <property type="evidence" value="ECO:0007669"/>
    <property type="project" value="UniProtKB-KW"/>
</dbReference>
<feature type="non-terminal residue" evidence="7">
    <location>
        <position position="191"/>
    </location>
</feature>
<gene>
    <name evidence="7" type="ORF">DCW48_05685</name>
</gene>
<dbReference type="InterPro" id="IPR011527">
    <property type="entry name" value="ABC1_TM_dom"/>
</dbReference>
<evidence type="ECO:0000256" key="3">
    <source>
        <dbReference type="ARBA" id="ARBA00022989"/>
    </source>
</evidence>
<keyword evidence="7" id="KW-0067">ATP-binding</keyword>
<evidence type="ECO:0000256" key="5">
    <source>
        <dbReference type="SAM" id="Phobius"/>
    </source>
</evidence>
<name>A0A351RAL8_9PROT</name>
<evidence type="ECO:0000256" key="4">
    <source>
        <dbReference type="ARBA" id="ARBA00023136"/>
    </source>
</evidence>
<sequence length="191" mass="21845">MLRWFENLLNPFPSNEIAPPPNALWPFLWSCTHGSRLFILVMTFFTAMIGGFEALLFAVMGKVVDWLSKSSPELLWQTEKHRLLLLAGLLLFSAILIAVQTLIKHQTLAGNFPMRLRWNFHRLMLGQSMSFYQDEFAGRVSAKVMQTALAVRDVWFIVADILVFVVIYFVTMVAVVGHFNAIVVLPFLVWV</sequence>
<dbReference type="SUPFAM" id="SSF90123">
    <property type="entry name" value="ABC transporter transmembrane region"/>
    <property type="match status" value="1"/>
</dbReference>
<feature type="transmembrane region" description="Helical" evidence="5">
    <location>
        <begin position="82"/>
        <end position="103"/>
    </location>
</feature>
<feature type="domain" description="ABC transmembrane type-1" evidence="6">
    <location>
        <begin position="40"/>
        <end position="191"/>
    </location>
</feature>
<keyword evidence="7" id="KW-0547">Nucleotide-binding</keyword>
<evidence type="ECO:0000256" key="1">
    <source>
        <dbReference type="ARBA" id="ARBA00004651"/>
    </source>
</evidence>
<dbReference type="EMBL" id="DNAA01000139">
    <property type="protein sequence ID" value="HBA09089.1"/>
    <property type="molecule type" value="Genomic_DNA"/>
</dbReference>